<comment type="similarity">
    <text evidence="1">Belongs to the short-chain dehydrogenases/reductases (SDR) family.</text>
</comment>
<sequence length="214" mass="23027">MDRLEAVAQEIEGRGGKALPVEMDVTSEDSVTGAFAEIADSLGRPCDVIVNNSGMSREGWFTKMSEDDWNAVMNTNLTGVWRVAKHGANAMTNAKVPGSIINIASITAFRTQYMSTAYCVSKAGVDHMTRQMALEMARSGVRVNAIAPGYFKTEINDDFLESEEGLKMIRRIGQRRIGEVSELSGALLLLASDAGSYMTGSTIVVDGGHTLSPL</sequence>
<dbReference type="PANTHER" id="PTHR42879">
    <property type="entry name" value="3-OXOACYL-(ACYL-CARRIER-PROTEIN) REDUCTASE"/>
    <property type="match status" value="1"/>
</dbReference>
<dbReference type="PRINTS" id="PR00081">
    <property type="entry name" value="GDHRDH"/>
</dbReference>
<evidence type="ECO:0000313" key="2">
    <source>
        <dbReference type="EMBL" id="KCZ93950.1"/>
    </source>
</evidence>
<dbReference type="SUPFAM" id="SSF51735">
    <property type="entry name" value="NAD(P)-binding Rossmann-fold domains"/>
    <property type="match status" value="1"/>
</dbReference>
<dbReference type="eggNOG" id="COG1028">
    <property type="taxonomic scope" value="Bacteria"/>
</dbReference>
<comment type="caution">
    <text evidence="2">The sequence shown here is derived from an EMBL/GenBank/DDBJ whole genome shotgun (WGS) entry which is preliminary data.</text>
</comment>
<dbReference type="InterPro" id="IPR020904">
    <property type="entry name" value="Sc_DH/Rdtase_CS"/>
</dbReference>
<dbReference type="PANTHER" id="PTHR42879:SF2">
    <property type="entry name" value="3-OXOACYL-[ACYL-CARRIER-PROTEIN] REDUCTASE FABG"/>
    <property type="match status" value="1"/>
</dbReference>
<dbReference type="Proteomes" id="UP000025171">
    <property type="component" value="Unassembled WGS sequence"/>
</dbReference>
<evidence type="ECO:0000256" key="1">
    <source>
        <dbReference type="ARBA" id="ARBA00006484"/>
    </source>
</evidence>
<protein>
    <submittedName>
        <fullName evidence="2">Short chain dehydrogenase/reductase family oxidoreductase</fullName>
    </submittedName>
</protein>
<evidence type="ECO:0000313" key="3">
    <source>
        <dbReference type="Proteomes" id="UP000025171"/>
    </source>
</evidence>
<dbReference type="STRING" id="1280950.HJO_01205"/>
<dbReference type="EMBL" id="ARYK01000001">
    <property type="protein sequence ID" value="KCZ93950.1"/>
    <property type="molecule type" value="Genomic_DNA"/>
</dbReference>
<keyword evidence="3" id="KW-1185">Reference proteome</keyword>
<accession>A0A059FTE9</accession>
<name>A0A059FTE9_9PROT</name>
<dbReference type="FunFam" id="3.40.50.720:FF:000084">
    <property type="entry name" value="Short-chain dehydrogenase reductase"/>
    <property type="match status" value="1"/>
</dbReference>
<dbReference type="InterPro" id="IPR050259">
    <property type="entry name" value="SDR"/>
</dbReference>
<gene>
    <name evidence="2" type="ORF">HJO_01205</name>
</gene>
<dbReference type="InterPro" id="IPR002347">
    <property type="entry name" value="SDR_fam"/>
</dbReference>
<dbReference type="PROSITE" id="PS00061">
    <property type="entry name" value="ADH_SHORT"/>
    <property type="match status" value="1"/>
</dbReference>
<organism evidence="2 3">
    <name type="scientific">Hyphomonas johnsonii MHS-2</name>
    <dbReference type="NCBI Taxonomy" id="1280950"/>
    <lineage>
        <taxon>Bacteria</taxon>
        <taxon>Pseudomonadati</taxon>
        <taxon>Pseudomonadota</taxon>
        <taxon>Alphaproteobacteria</taxon>
        <taxon>Hyphomonadales</taxon>
        <taxon>Hyphomonadaceae</taxon>
        <taxon>Hyphomonas</taxon>
    </lineage>
</organism>
<dbReference type="Pfam" id="PF13561">
    <property type="entry name" value="adh_short_C2"/>
    <property type="match status" value="1"/>
</dbReference>
<dbReference type="AlphaFoldDB" id="A0A059FTE9"/>
<dbReference type="Gene3D" id="3.40.50.720">
    <property type="entry name" value="NAD(P)-binding Rossmann-like Domain"/>
    <property type="match status" value="1"/>
</dbReference>
<dbReference type="GO" id="GO:0032787">
    <property type="term" value="P:monocarboxylic acid metabolic process"/>
    <property type="evidence" value="ECO:0007669"/>
    <property type="project" value="UniProtKB-ARBA"/>
</dbReference>
<dbReference type="PRINTS" id="PR00080">
    <property type="entry name" value="SDRFAMILY"/>
</dbReference>
<reference evidence="2 3" key="1">
    <citation type="journal article" date="2014" name="Antonie Van Leeuwenhoek">
        <title>Hyphomonas beringensis sp. nov. and Hyphomonas chukchiensis sp. nov., isolated from surface seawater of the Bering Sea and Chukchi Sea.</title>
        <authorList>
            <person name="Li C."/>
            <person name="Lai Q."/>
            <person name="Li G."/>
            <person name="Dong C."/>
            <person name="Wang J."/>
            <person name="Liao Y."/>
            <person name="Shao Z."/>
        </authorList>
    </citation>
    <scope>NUCLEOTIDE SEQUENCE [LARGE SCALE GENOMIC DNA]</scope>
    <source>
        <strain evidence="2 3">MHS-2</strain>
    </source>
</reference>
<dbReference type="PATRIC" id="fig|1280950.3.peg.247"/>
<proteinExistence type="inferred from homology"/>
<dbReference type="InterPro" id="IPR036291">
    <property type="entry name" value="NAD(P)-bd_dom_sf"/>
</dbReference>